<dbReference type="Pfam" id="PF07238">
    <property type="entry name" value="PilZ"/>
    <property type="match status" value="1"/>
</dbReference>
<sequence>MPFDPEYLLSNPVDIGSALRELTRSTDRLMMTAAPEPIAVTVCSVQVRTRTFRFHPYAPKELGRLLALPAFSFEGSAFGAQIAFEAGPATLVHPDEDEGLNVPVLECAFPAQFYRMQRRQHVRVMARPGSHAVWRCANGGEVKLRIFDVSLGGVGLRSRLGPEELPRVGTRLEGLQLDFQDGGSVVADLLVVGVYEATEHDFTHGQIRYLHMGCAFAQEDRQRERFLERLVRQLETRNVD</sequence>
<organism evidence="3 4">
    <name type="scientific">Verticiella sediminum</name>
    <dbReference type="NCBI Taxonomy" id="1247510"/>
    <lineage>
        <taxon>Bacteria</taxon>
        <taxon>Pseudomonadati</taxon>
        <taxon>Pseudomonadota</taxon>
        <taxon>Betaproteobacteria</taxon>
        <taxon>Burkholderiales</taxon>
        <taxon>Alcaligenaceae</taxon>
        <taxon>Verticiella</taxon>
    </lineage>
</organism>
<comment type="caution">
    <text evidence="3">The sequence shown here is derived from an EMBL/GenBank/DDBJ whole genome shotgun (WGS) entry which is preliminary data.</text>
</comment>
<dbReference type="AlphaFoldDB" id="A0A556ATG7"/>
<dbReference type="OrthoDB" id="5572581at2"/>
<dbReference type="Pfam" id="PF07317">
    <property type="entry name" value="PilZN"/>
    <property type="match status" value="1"/>
</dbReference>
<feature type="domain" description="PilZ" evidence="1">
    <location>
        <begin position="117"/>
        <end position="232"/>
    </location>
</feature>
<keyword evidence="4" id="KW-1185">Reference proteome</keyword>
<dbReference type="Gene3D" id="2.40.10.220">
    <property type="entry name" value="predicted glycosyltransferase like domains"/>
    <property type="match status" value="1"/>
</dbReference>
<evidence type="ECO:0000313" key="4">
    <source>
        <dbReference type="Proteomes" id="UP000318405"/>
    </source>
</evidence>
<evidence type="ECO:0000259" key="2">
    <source>
        <dbReference type="Pfam" id="PF07317"/>
    </source>
</evidence>
<protein>
    <recommendedName>
        <fullName evidence="5">Flagellar brake protein</fullName>
    </recommendedName>
</protein>
<name>A0A556ATG7_9BURK</name>
<evidence type="ECO:0008006" key="5">
    <source>
        <dbReference type="Google" id="ProtNLM"/>
    </source>
</evidence>
<dbReference type="Proteomes" id="UP000318405">
    <property type="component" value="Unassembled WGS sequence"/>
</dbReference>
<evidence type="ECO:0000259" key="1">
    <source>
        <dbReference type="Pfam" id="PF07238"/>
    </source>
</evidence>
<dbReference type="InterPro" id="IPR009926">
    <property type="entry name" value="T3SS_YcgR_PilZN"/>
</dbReference>
<evidence type="ECO:0000313" key="3">
    <source>
        <dbReference type="EMBL" id="TSH95655.1"/>
    </source>
</evidence>
<dbReference type="GO" id="GO:0035438">
    <property type="term" value="F:cyclic-di-GMP binding"/>
    <property type="evidence" value="ECO:0007669"/>
    <property type="project" value="InterPro"/>
</dbReference>
<dbReference type="EMBL" id="VLTJ01000020">
    <property type="protein sequence ID" value="TSH95655.1"/>
    <property type="molecule type" value="Genomic_DNA"/>
</dbReference>
<reference evidence="3 4" key="1">
    <citation type="submission" date="2019-07" db="EMBL/GenBank/DDBJ databases">
        <title>Qingshengfaniella alkalisoli gen. nov., sp. nov., isolated from saline soil.</title>
        <authorList>
            <person name="Xu L."/>
            <person name="Huang X.-X."/>
            <person name="Sun J.-Q."/>
        </authorList>
    </citation>
    <scope>NUCLEOTIDE SEQUENCE [LARGE SCALE GENOMIC DNA]</scope>
    <source>
        <strain evidence="3 4">DSM 27279</strain>
    </source>
</reference>
<gene>
    <name evidence="3" type="ORF">FOZ76_09655</name>
</gene>
<accession>A0A556ATG7</accession>
<proteinExistence type="predicted"/>
<feature type="domain" description="Type III secretion system flagellar brake protein YcgR PilZN" evidence="2">
    <location>
        <begin position="7"/>
        <end position="115"/>
    </location>
</feature>
<dbReference type="InterPro" id="IPR009875">
    <property type="entry name" value="PilZ_domain"/>
</dbReference>
<dbReference type="RefSeq" id="WP_143947944.1">
    <property type="nucleotide sequence ID" value="NZ_BAABMB010000002.1"/>
</dbReference>